<feature type="compositionally biased region" description="Polar residues" evidence="1">
    <location>
        <begin position="202"/>
        <end position="212"/>
    </location>
</feature>
<organism evidence="2 3">
    <name type="scientific">Prunus yedoensis var. nudiflora</name>
    <dbReference type="NCBI Taxonomy" id="2094558"/>
    <lineage>
        <taxon>Eukaryota</taxon>
        <taxon>Viridiplantae</taxon>
        <taxon>Streptophyta</taxon>
        <taxon>Embryophyta</taxon>
        <taxon>Tracheophyta</taxon>
        <taxon>Spermatophyta</taxon>
        <taxon>Magnoliopsida</taxon>
        <taxon>eudicotyledons</taxon>
        <taxon>Gunneridae</taxon>
        <taxon>Pentapetalae</taxon>
        <taxon>rosids</taxon>
        <taxon>fabids</taxon>
        <taxon>Rosales</taxon>
        <taxon>Rosaceae</taxon>
        <taxon>Amygdaloideae</taxon>
        <taxon>Amygdaleae</taxon>
        <taxon>Prunus</taxon>
    </lineage>
</organism>
<accession>A0A314U938</accession>
<protein>
    <submittedName>
        <fullName evidence="2">Uncharacterized protein</fullName>
    </submittedName>
</protein>
<evidence type="ECO:0000256" key="1">
    <source>
        <dbReference type="SAM" id="MobiDB-lite"/>
    </source>
</evidence>
<name>A0A314U938_PRUYE</name>
<proteinExistence type="predicted"/>
<feature type="region of interest" description="Disordered" evidence="1">
    <location>
        <begin position="202"/>
        <end position="250"/>
    </location>
</feature>
<keyword evidence="3" id="KW-1185">Reference proteome</keyword>
<dbReference type="AlphaFoldDB" id="A0A314U938"/>
<evidence type="ECO:0000313" key="3">
    <source>
        <dbReference type="Proteomes" id="UP000250321"/>
    </source>
</evidence>
<dbReference type="EMBL" id="PJQY01003866">
    <property type="protein sequence ID" value="PQM33833.1"/>
    <property type="molecule type" value="Genomic_DNA"/>
</dbReference>
<evidence type="ECO:0000313" key="2">
    <source>
        <dbReference type="EMBL" id="PQM33833.1"/>
    </source>
</evidence>
<sequence length="250" mass="27267">MFCYIWGLLDHTEKNCAVRAMLGEAELRPYGSWLRAELEGPNLQGWRGRTFSHKTLLLNETHEKAKLPPRVAKTGVDAEEAVAINGTGNSVNAAKTVTVSENRNHETLDFASSTLKKILRVNEGIIWDGADVTHVQLPHDGKLNGEFAGASVSQLNTINSDGSFVGGSRGPNDGATPVEFDSVGPISVTKWKRRARDLATKKISSGASSFQVQGAHESSKRREKHGNMAQFIGSKKQNWSKVVPEKMTNS</sequence>
<reference evidence="2 3" key="1">
    <citation type="submission" date="2018-02" db="EMBL/GenBank/DDBJ databases">
        <title>Draft genome of wild Prunus yedoensis var. nudiflora.</title>
        <authorList>
            <person name="Baek S."/>
            <person name="Kim J.-H."/>
            <person name="Choi K."/>
            <person name="Kim G.-B."/>
            <person name="Cho A."/>
            <person name="Jang H."/>
            <person name="Shin C.-H."/>
            <person name="Yu H.-J."/>
            <person name="Mun J.-H."/>
        </authorList>
    </citation>
    <scope>NUCLEOTIDE SEQUENCE [LARGE SCALE GENOMIC DNA]</scope>
    <source>
        <strain evidence="3">cv. Jeju island</strain>
        <tissue evidence="2">Leaf</tissue>
    </source>
</reference>
<dbReference type="Proteomes" id="UP000250321">
    <property type="component" value="Unassembled WGS sequence"/>
</dbReference>
<comment type="caution">
    <text evidence="2">The sequence shown here is derived from an EMBL/GenBank/DDBJ whole genome shotgun (WGS) entry which is preliminary data.</text>
</comment>
<gene>
    <name evidence="2" type="ORF">Pyn_04786</name>
</gene>